<dbReference type="Proteomes" id="UP000533080">
    <property type="component" value="Unassembled WGS sequence"/>
</dbReference>
<dbReference type="InterPro" id="IPR011009">
    <property type="entry name" value="Kinase-like_dom_sf"/>
</dbReference>
<dbReference type="Gene3D" id="1.10.510.10">
    <property type="entry name" value="Transferase(Phosphotransferase) domain 1"/>
    <property type="match status" value="1"/>
</dbReference>
<proteinExistence type="predicted"/>
<dbReference type="EMBL" id="JABFNT010000063">
    <property type="protein sequence ID" value="NOJ80649.1"/>
    <property type="molecule type" value="Genomic_DNA"/>
</dbReference>
<dbReference type="SUPFAM" id="SSF56112">
    <property type="entry name" value="Protein kinase-like (PK-like)"/>
    <property type="match status" value="1"/>
</dbReference>
<comment type="caution">
    <text evidence="1">The sequence shown here is derived from an EMBL/GenBank/DDBJ whole genome shotgun (WGS) entry which is preliminary data.</text>
</comment>
<evidence type="ECO:0000313" key="2">
    <source>
        <dbReference type="Proteomes" id="UP000533080"/>
    </source>
</evidence>
<sequence length="642" mass="69227">MTRRWWCCAAAWGGREAMDVWLEGKKVRLSPARALGKGGEADVFDLGDGRALKVFKPPEHPDYTGLPTEQAAARVRLDEHQRKLRAFPAGLPGRVVAPQALATDKKAREVLGYAMRKLDDVEPLRRFGEPSFRRAGAASGRVVDVLRELHRTLDAVHASGVVVGDFNDLNVLVAGTSEAYLIDADSFQFGGFLCPVFTERFLDPLRLGSTGTQGLVPSRPASIESDWYAYAVAVMQSLLCVGPHGGVYKPRSAAARTTSAGRVRQRITVFHPEVQYPKPALPLATLPDDVLHHLHRVFVEDLRGVFPYPLLEGLRFTPCASCGVEHARAACPTCQPHATATATPVTSVRGQVTATRLFSTRGVLVHASNEAGILRWLYHAEGAYRREDGRVVLRGALDPSLRWALQGDVTLVGRGGEVAVLAPGRPPDRMGVDAPEGQSAFATNARHRYWAVGGGLWRDGAYGPERVGAVLEGQTRLFVGPRFGLGFHRAGGLRGAFVFDAERLGLKDGLSLPWPTGKLVDVDCVFDGPSAWLFLVEESGGRTLHHCVVVGHDGAVRASAVAEAGDGSWLGSAPRGRCAAGDALFCATDTGLTRVELRQGRLEAVREFPDAEPFVDAGCSLFLVRQGLAVVGRQGITVLRMN</sequence>
<gene>
    <name evidence="1" type="ORF">HNV28_20335</name>
</gene>
<protein>
    <recommendedName>
        <fullName evidence="3">Protein kinase domain-containing protein</fullName>
    </recommendedName>
</protein>
<name>A0A7Y4IK44_MYXXA</name>
<evidence type="ECO:0008006" key="3">
    <source>
        <dbReference type="Google" id="ProtNLM"/>
    </source>
</evidence>
<dbReference type="AlphaFoldDB" id="A0A7Y4IK44"/>
<evidence type="ECO:0000313" key="1">
    <source>
        <dbReference type="EMBL" id="NOJ80649.1"/>
    </source>
</evidence>
<reference evidence="1 2" key="1">
    <citation type="submission" date="2020-05" db="EMBL/GenBank/DDBJ databases">
        <authorList>
            <person name="Whitworth D."/>
        </authorList>
    </citation>
    <scope>NUCLEOTIDE SEQUENCE [LARGE SCALE GENOMIC DNA]</scope>
    <source>
        <strain evidence="1 2">AM005</strain>
    </source>
</reference>
<accession>A0A7Y4IK44</accession>
<organism evidence="1 2">
    <name type="scientific">Myxococcus xanthus</name>
    <dbReference type="NCBI Taxonomy" id="34"/>
    <lineage>
        <taxon>Bacteria</taxon>
        <taxon>Pseudomonadati</taxon>
        <taxon>Myxococcota</taxon>
        <taxon>Myxococcia</taxon>
        <taxon>Myxococcales</taxon>
        <taxon>Cystobacterineae</taxon>
        <taxon>Myxococcaceae</taxon>
        <taxon>Myxococcus</taxon>
    </lineage>
</organism>